<dbReference type="AlphaFoldDB" id="A0A0J1KP25"/>
<name>A0A0J1KP25_BACAN</name>
<feature type="domain" description="Flp pilus assembly protein RcpC/CpaB" evidence="1">
    <location>
        <begin position="113"/>
        <end position="240"/>
    </location>
</feature>
<reference evidence="2 3" key="1">
    <citation type="submission" date="2015-05" db="EMBL/GenBank/DDBJ databases">
        <title>Whole genome sequence and identification of bacterial endophytes from Costus igneus.</title>
        <authorList>
            <person name="Lee Y.P."/>
            <person name="Gan H.M."/>
            <person name="Eng W."/>
            <person name="Wheatley M.S."/>
            <person name="Caraballo A."/>
            <person name="Polter S."/>
            <person name="Savka M.A."/>
            <person name="Hudson A.O."/>
        </authorList>
    </citation>
    <scope>NUCLEOTIDE SEQUENCE [LARGE SCALE GENOMIC DNA]</scope>
    <source>
        <strain evidence="2 3">RIT375</strain>
    </source>
</reference>
<sequence>MNFNNKKLIAGTIALGAVASVWGYTYMQTESKVKPVKAIVTKQDIAPHTKITEDMILEKEFPMSGIPPKSALKKEDVVGKWTKDGYGIAKNSYMNVSKIAKQEELPDAGVISLKPGEYAFPVLVDLETSNGNAIVPNTYVDLYFATNLEAEKLGKVVGIADLDKKFISESVKFFGLAAKKARVVSVKDSTTSDVFNAVPNTQAADGKQPSNTRKQARLYTIAVDKDALQVLNKAKLNGKIIPITSGQSYEDLIKDKKVADLTDETTPASMSNEALTRNIIEMLTYNPQHFFKVDEKGNLQKK</sequence>
<evidence type="ECO:0000313" key="2">
    <source>
        <dbReference type="EMBL" id="KLV18435.1"/>
    </source>
</evidence>
<dbReference type="EMBL" id="LDPG01000007">
    <property type="protein sequence ID" value="KLV18435.1"/>
    <property type="molecule type" value="Genomic_DNA"/>
</dbReference>
<dbReference type="RefSeq" id="WP_042516222.1">
    <property type="nucleotide sequence ID" value="NZ_JBCNIA010000063.1"/>
</dbReference>
<dbReference type="Gene3D" id="3.90.1210.10">
    <property type="entry name" value="Antifreeze-like/N-acetylneuraminic acid synthase C-terminal domain"/>
    <property type="match status" value="1"/>
</dbReference>
<proteinExistence type="predicted"/>
<organism evidence="2 3">
    <name type="scientific">Bacillus anthracis</name>
    <name type="common">anthrax bacterium</name>
    <dbReference type="NCBI Taxonomy" id="1392"/>
    <lineage>
        <taxon>Bacteria</taxon>
        <taxon>Bacillati</taxon>
        <taxon>Bacillota</taxon>
        <taxon>Bacilli</taxon>
        <taxon>Bacillales</taxon>
        <taxon>Bacillaceae</taxon>
        <taxon>Bacillus</taxon>
        <taxon>Bacillus cereus group</taxon>
    </lineage>
</organism>
<dbReference type="CDD" id="cd11614">
    <property type="entry name" value="SAF_CpaB_FlgA_like"/>
    <property type="match status" value="1"/>
</dbReference>
<protein>
    <submittedName>
        <fullName evidence="2">Pilus assembly protein CpaB</fullName>
    </submittedName>
</protein>
<dbReference type="PATRIC" id="fig|1392.242.peg.5793"/>
<dbReference type="Pfam" id="PF16976">
    <property type="entry name" value="RcpC"/>
    <property type="match status" value="1"/>
</dbReference>
<evidence type="ECO:0000259" key="1">
    <source>
        <dbReference type="Pfam" id="PF16976"/>
    </source>
</evidence>
<evidence type="ECO:0000313" key="3">
    <source>
        <dbReference type="Proteomes" id="UP000035904"/>
    </source>
</evidence>
<dbReference type="Proteomes" id="UP000035904">
    <property type="component" value="Unassembled WGS sequence"/>
</dbReference>
<gene>
    <name evidence="2" type="ORF">ABW01_13765</name>
</gene>
<accession>A0A0J1KP25</accession>
<dbReference type="InterPro" id="IPR031571">
    <property type="entry name" value="RcpC_dom"/>
</dbReference>
<comment type="caution">
    <text evidence="2">The sequence shown here is derived from an EMBL/GenBank/DDBJ whole genome shotgun (WGS) entry which is preliminary data.</text>
</comment>